<comment type="caution">
    <text evidence="2">The sequence shown here is derived from an EMBL/GenBank/DDBJ whole genome shotgun (WGS) entry which is preliminary data.</text>
</comment>
<evidence type="ECO:0000313" key="3">
    <source>
        <dbReference type="Proteomes" id="UP000019666"/>
    </source>
</evidence>
<accession>A0A017HJ43</accession>
<evidence type="ECO:0000256" key="1">
    <source>
        <dbReference type="SAM" id="SignalP"/>
    </source>
</evidence>
<dbReference type="Proteomes" id="UP000019666">
    <property type="component" value="Unassembled WGS sequence"/>
</dbReference>
<gene>
    <name evidence="2" type="ORF">Rumeso_04035</name>
</gene>
<feature type="signal peptide" evidence="1">
    <location>
        <begin position="1"/>
        <end position="21"/>
    </location>
</feature>
<evidence type="ECO:0000313" key="2">
    <source>
        <dbReference type="EMBL" id="EYD74350.1"/>
    </source>
</evidence>
<proteinExistence type="predicted"/>
<keyword evidence="1" id="KW-0732">Signal</keyword>
<feature type="chain" id="PRO_5001495931" evidence="1">
    <location>
        <begin position="22"/>
        <end position="68"/>
    </location>
</feature>
<dbReference type="RefSeq" id="WP_051521232.1">
    <property type="nucleotide sequence ID" value="NZ_KK088571.1"/>
</dbReference>
<sequence length="68" mass="7090">MRRRSLLFATVAALAPLPALADGVALVMGTGTYESLPDLARGAEVAEAVDGLAPPGLRGHRPGRRARR</sequence>
<dbReference type="STRING" id="442562.Rumeso_04035"/>
<name>A0A017HJ43_9RHOB</name>
<reference evidence="2 3" key="1">
    <citation type="submission" date="2013-02" db="EMBL/GenBank/DDBJ databases">
        <authorList>
            <person name="Fiebig A."/>
            <person name="Goeker M."/>
            <person name="Klenk H.-P.P."/>
        </authorList>
    </citation>
    <scope>NUCLEOTIDE SEQUENCE [LARGE SCALE GENOMIC DNA]</scope>
    <source>
        <strain evidence="2 3">DSM 19309</strain>
    </source>
</reference>
<dbReference type="AlphaFoldDB" id="A0A017HJ43"/>
<dbReference type="HOGENOM" id="CLU_2791401_0_0_5"/>
<dbReference type="EMBL" id="AOSK01000116">
    <property type="protein sequence ID" value="EYD74350.1"/>
    <property type="molecule type" value="Genomic_DNA"/>
</dbReference>
<keyword evidence="3" id="KW-1185">Reference proteome</keyword>
<organism evidence="2 3">
    <name type="scientific">Rubellimicrobium mesophilum DSM 19309</name>
    <dbReference type="NCBI Taxonomy" id="442562"/>
    <lineage>
        <taxon>Bacteria</taxon>
        <taxon>Pseudomonadati</taxon>
        <taxon>Pseudomonadota</taxon>
        <taxon>Alphaproteobacteria</taxon>
        <taxon>Rhodobacterales</taxon>
        <taxon>Roseobacteraceae</taxon>
        <taxon>Rubellimicrobium</taxon>
    </lineage>
</organism>
<protein>
    <submittedName>
        <fullName evidence="2">Uncharacterized protein</fullName>
    </submittedName>
</protein>